<sequence>MGISMRAAKGRCDQSQIRAGSASDGYLYEKSLSLAFIVAINDLRKKYQKMKFIVDTGHSL</sequence>
<proteinExistence type="predicted"/>
<comment type="caution">
    <text evidence="1">The sequence shown here is derived from an EMBL/GenBank/DDBJ whole genome shotgun (WGS) entry which is preliminary data.</text>
</comment>
<evidence type="ECO:0000313" key="2">
    <source>
        <dbReference type="Proteomes" id="UP001600943"/>
    </source>
</evidence>
<reference evidence="1 2" key="1">
    <citation type="submission" date="2024-04" db="EMBL/GenBank/DDBJ databases">
        <title>Defined microbial consortia suppress multidrug-resistant proinflammatory Enterobacteriaceae via ecological control.</title>
        <authorList>
            <person name="Furuichi M."/>
            <person name="Kawaguchi T."/>
            <person name="Pust M."/>
            <person name="Yasuma K."/>
            <person name="Plichta D."/>
            <person name="Hasegawa N."/>
            <person name="Ohya T."/>
            <person name="Bhattarai S."/>
            <person name="Sasajima S."/>
            <person name="Aoto Y."/>
            <person name="Tuganbaev T."/>
            <person name="Yaginuma M."/>
            <person name="Ueda M."/>
            <person name="Okahashi N."/>
            <person name="Amafuji K."/>
            <person name="Kiridooshi Y."/>
            <person name="Sugita K."/>
            <person name="Strazar M."/>
            <person name="Skelly A."/>
            <person name="Suda W."/>
            <person name="Hattori M."/>
            <person name="Nakamoto N."/>
            <person name="Caballero S."/>
            <person name="Norman J."/>
            <person name="Olle B."/>
            <person name="Tanoue T."/>
            <person name="Arita M."/>
            <person name="Bucci V."/>
            <person name="Atarashi K."/>
            <person name="Xavier R."/>
            <person name="Honda K."/>
        </authorList>
    </citation>
    <scope>NUCLEOTIDE SEQUENCE [LARGE SCALE GENOMIC DNA]</scope>
    <source>
        <strain evidence="2">k04-0078-D8-1</strain>
    </source>
</reference>
<dbReference type="EMBL" id="BAABYW010000001">
    <property type="protein sequence ID" value="GAA6407399.1"/>
    <property type="molecule type" value="Genomic_DNA"/>
</dbReference>
<dbReference type="Proteomes" id="UP001600943">
    <property type="component" value="Unassembled WGS sequence"/>
</dbReference>
<keyword evidence="2" id="KW-1185">Reference proteome</keyword>
<accession>A0ABQ0B7G5</accession>
<protein>
    <submittedName>
        <fullName evidence="1">Uncharacterized protein</fullName>
    </submittedName>
</protein>
<gene>
    <name evidence="1" type="ORF">K040078D81_15160</name>
</gene>
<organism evidence="1 2">
    <name type="scientific">Blautia hominis</name>
    <dbReference type="NCBI Taxonomy" id="2025493"/>
    <lineage>
        <taxon>Bacteria</taxon>
        <taxon>Bacillati</taxon>
        <taxon>Bacillota</taxon>
        <taxon>Clostridia</taxon>
        <taxon>Lachnospirales</taxon>
        <taxon>Lachnospiraceae</taxon>
        <taxon>Blautia</taxon>
    </lineage>
</organism>
<evidence type="ECO:0000313" key="1">
    <source>
        <dbReference type="EMBL" id="GAA6407399.1"/>
    </source>
</evidence>
<name>A0ABQ0B7G5_9FIRM</name>